<protein>
    <submittedName>
        <fullName evidence="1">Methyl-accepting chemotaxis protein</fullName>
    </submittedName>
</protein>
<name>A0ACD4R7U1_9BACI</name>
<evidence type="ECO:0000313" key="2">
    <source>
        <dbReference type="Proteomes" id="UP001226091"/>
    </source>
</evidence>
<sequence>MKLSFIKLKVTEPLLSKISLQTRLLILVLSLLIASVVAVGYTSYVKSEAATMNIIEDRLQREVNTTGEIAGNLMFAYLGEDEEFLERFNKVVLTNQSSELIQDGLSADFFLVKENEAAPFSVSENSKVAFSDQLISDIMEKDNGIFHKVINGIDYTLSFKQVQELKGQFLIAVPTQTYMKTTRELAAFTAWTVLLSAVITTAVLIFAIRSLTKPLAMLRKTIREVREGDLTKHIHVETSIPEINSLMKSFNQMMTQMQKMVGNINNTTGDLSVTGEQLREATDDVIVHNSQLVEAIKIVRAGAVQTASSSDHSIHAFGQMRDELKVVFQDMEFLFSSAADMNQSAYRGEKNISHMIQTMNSFEQEFEKMTNTIRGVKEHSLSIANVVIIIQTIAEQTKLLALNATIEAARAGEAGNGFAVVAGEVKKLAEQSSKATEDITKSILSMENISSKASKEFEHMLSNIHSHLDVAAQSRISFDELMMEIDIVNSRLSGMKKHIQHLNGSLPLMEKSAESFASVSQETLASAEQMLAASEEQIAQMNRTHQIGQKLTDLSRNLSSTTKEYKVS</sequence>
<keyword evidence="2" id="KW-1185">Reference proteome</keyword>
<proteinExistence type="predicted"/>
<dbReference type="EMBL" id="CP126116">
    <property type="protein sequence ID" value="WHZ56555.1"/>
    <property type="molecule type" value="Genomic_DNA"/>
</dbReference>
<dbReference type="Proteomes" id="UP001226091">
    <property type="component" value="Chromosome"/>
</dbReference>
<gene>
    <name evidence="1" type="ORF">QLQ22_17895</name>
</gene>
<evidence type="ECO:0000313" key="1">
    <source>
        <dbReference type="EMBL" id="WHZ56555.1"/>
    </source>
</evidence>
<organism evidence="1 2">
    <name type="scientific">Metabacillus hrfriensis</name>
    <dbReference type="NCBI Taxonomy" id="3048891"/>
    <lineage>
        <taxon>Bacteria</taxon>
        <taxon>Bacillati</taxon>
        <taxon>Bacillota</taxon>
        <taxon>Bacilli</taxon>
        <taxon>Bacillales</taxon>
        <taxon>Bacillaceae</taxon>
        <taxon>Metabacillus</taxon>
    </lineage>
</organism>
<accession>A0ACD4R7U1</accession>
<reference evidence="2" key="1">
    <citation type="journal article" date="2025" name="Aquaculture">
        <title>Assessment of the bioflocculant production and safety properties of Metabacillus hrfriensis sp. nov. based on phenotypic and whole-genome sequencing analysis.</title>
        <authorList>
            <person name="Zhang R."/>
            <person name="Zhao Z."/>
            <person name="Luo L."/>
            <person name="Wang S."/>
            <person name="Guo K."/>
            <person name="Xu W."/>
        </authorList>
    </citation>
    <scope>NUCLEOTIDE SEQUENCE [LARGE SCALE GENOMIC DNA]</scope>
    <source>
        <strain evidence="2">CT-WN-B3</strain>
    </source>
</reference>